<dbReference type="Proteomes" id="UP000245207">
    <property type="component" value="Unassembled WGS sequence"/>
</dbReference>
<dbReference type="EMBL" id="PKPP01008633">
    <property type="protein sequence ID" value="PWA50194.1"/>
    <property type="molecule type" value="Genomic_DNA"/>
</dbReference>
<dbReference type="InterPro" id="IPR029058">
    <property type="entry name" value="AB_hydrolase_fold"/>
</dbReference>
<dbReference type="Gene3D" id="3.40.50.1820">
    <property type="entry name" value="alpha/beta hydrolase"/>
    <property type="match status" value="1"/>
</dbReference>
<protein>
    <submittedName>
        <fullName evidence="1">Epoxide hydrolase</fullName>
    </submittedName>
</protein>
<dbReference type="GO" id="GO:0016787">
    <property type="term" value="F:hydrolase activity"/>
    <property type="evidence" value="ECO:0007669"/>
    <property type="project" value="UniProtKB-KW"/>
</dbReference>
<dbReference type="OrthoDB" id="7130006at2759"/>
<sequence length="401" mass="45584">MTILSFDVNKVVKNEIGWEEEYAKVDTKKQLAAAYFKRSPSPPKLPKDYAKVFNPPPYTLPSWFTEEDLEYFASKYSATGFTGGFNYYRCYDLNWELCAAWMGSKIKLNEFILFNEMKKNKVVSGGAQIKKLSFNSVTALIFVYFKGMILFRVWLFIECGCDGWCSSKWTTWILYWLNRGMIHLSVYLWLRFQSFSASDQTSGIIVIARISDSVGVPIATTATESLTDLSETQDAPTPRTSSRSPAGKSYNVLRGYMEYFCSVLTFGFALKEVCVSVLGYLNRFSKGEFWETRSSSLVLVESFEKMMEDPKCTKDGLIRKMVLEPCGNNEGGMEVPVAEVVQNVTRISLDELMRSRPREAQVKAAGMLFGMCISSFPNEINRSFALYNFTATRERASFAEN</sequence>
<evidence type="ECO:0000313" key="1">
    <source>
        <dbReference type="EMBL" id="PWA50194.1"/>
    </source>
</evidence>
<keyword evidence="1" id="KW-0378">Hydrolase</keyword>
<accession>A0A2U1LMI3</accession>
<gene>
    <name evidence="1" type="ORF">CTI12_AA472810</name>
</gene>
<organism evidence="1 2">
    <name type="scientific">Artemisia annua</name>
    <name type="common">Sweet wormwood</name>
    <dbReference type="NCBI Taxonomy" id="35608"/>
    <lineage>
        <taxon>Eukaryota</taxon>
        <taxon>Viridiplantae</taxon>
        <taxon>Streptophyta</taxon>
        <taxon>Embryophyta</taxon>
        <taxon>Tracheophyta</taxon>
        <taxon>Spermatophyta</taxon>
        <taxon>Magnoliopsida</taxon>
        <taxon>eudicotyledons</taxon>
        <taxon>Gunneridae</taxon>
        <taxon>Pentapetalae</taxon>
        <taxon>asterids</taxon>
        <taxon>campanulids</taxon>
        <taxon>Asterales</taxon>
        <taxon>Asteraceae</taxon>
        <taxon>Asteroideae</taxon>
        <taxon>Anthemideae</taxon>
        <taxon>Artemisiinae</taxon>
        <taxon>Artemisia</taxon>
    </lineage>
</organism>
<reference evidence="1 2" key="1">
    <citation type="journal article" date="2018" name="Mol. Plant">
        <title>The genome of Artemisia annua provides insight into the evolution of Asteraceae family and artemisinin biosynthesis.</title>
        <authorList>
            <person name="Shen Q."/>
            <person name="Zhang L."/>
            <person name="Liao Z."/>
            <person name="Wang S."/>
            <person name="Yan T."/>
            <person name="Shi P."/>
            <person name="Liu M."/>
            <person name="Fu X."/>
            <person name="Pan Q."/>
            <person name="Wang Y."/>
            <person name="Lv Z."/>
            <person name="Lu X."/>
            <person name="Zhang F."/>
            <person name="Jiang W."/>
            <person name="Ma Y."/>
            <person name="Chen M."/>
            <person name="Hao X."/>
            <person name="Li L."/>
            <person name="Tang Y."/>
            <person name="Lv G."/>
            <person name="Zhou Y."/>
            <person name="Sun X."/>
            <person name="Brodelius P.E."/>
            <person name="Rose J.K.C."/>
            <person name="Tang K."/>
        </authorList>
    </citation>
    <scope>NUCLEOTIDE SEQUENCE [LARGE SCALE GENOMIC DNA]</scope>
    <source>
        <strain evidence="2">cv. Huhao1</strain>
        <tissue evidence="1">Leaf</tissue>
    </source>
</reference>
<comment type="caution">
    <text evidence="1">The sequence shown here is derived from an EMBL/GenBank/DDBJ whole genome shotgun (WGS) entry which is preliminary data.</text>
</comment>
<name>A0A2U1LMI3_ARTAN</name>
<dbReference type="AlphaFoldDB" id="A0A2U1LMI3"/>
<dbReference type="STRING" id="35608.A0A2U1LMI3"/>
<proteinExistence type="predicted"/>
<evidence type="ECO:0000313" key="2">
    <source>
        <dbReference type="Proteomes" id="UP000245207"/>
    </source>
</evidence>
<keyword evidence="2" id="KW-1185">Reference proteome</keyword>